<name>A0A6M2DDW4_RHIMP</name>
<evidence type="ECO:0000256" key="1">
    <source>
        <dbReference type="SAM" id="SignalP"/>
    </source>
</evidence>
<proteinExistence type="predicted"/>
<keyword evidence="1" id="KW-0732">Signal</keyword>
<organism evidence="2">
    <name type="scientific">Rhipicephalus microplus</name>
    <name type="common">Cattle tick</name>
    <name type="synonym">Boophilus microplus</name>
    <dbReference type="NCBI Taxonomy" id="6941"/>
    <lineage>
        <taxon>Eukaryota</taxon>
        <taxon>Metazoa</taxon>
        <taxon>Ecdysozoa</taxon>
        <taxon>Arthropoda</taxon>
        <taxon>Chelicerata</taxon>
        <taxon>Arachnida</taxon>
        <taxon>Acari</taxon>
        <taxon>Parasitiformes</taxon>
        <taxon>Ixodida</taxon>
        <taxon>Ixodoidea</taxon>
        <taxon>Ixodidae</taxon>
        <taxon>Rhipicephalinae</taxon>
        <taxon>Rhipicephalus</taxon>
        <taxon>Boophilus</taxon>
    </lineage>
</organism>
<dbReference type="AlphaFoldDB" id="A0A6M2DDW4"/>
<dbReference type="EMBL" id="GHWJ01010614">
    <property type="protein sequence ID" value="NOV43351.1"/>
    <property type="molecule type" value="Transcribed_RNA"/>
</dbReference>
<evidence type="ECO:0000313" key="2">
    <source>
        <dbReference type="EMBL" id="NOV43351.1"/>
    </source>
</evidence>
<sequence length="77" mass="8925">MLSIITLLFHKWALVSQVRCTPGMKVEKMPCYTNLAHSSIEYCVLVPQKLPYVFASQNVIHAHLYNAFFFSHLRDIL</sequence>
<protein>
    <submittedName>
        <fullName evidence="2">Putative secreted protein</fullName>
    </submittedName>
</protein>
<accession>A0A6M2DDW4</accession>
<feature type="signal peptide" evidence="1">
    <location>
        <begin position="1"/>
        <end position="20"/>
    </location>
</feature>
<feature type="chain" id="PRO_5026841933" evidence="1">
    <location>
        <begin position="21"/>
        <end position="77"/>
    </location>
</feature>
<reference evidence="2" key="1">
    <citation type="submission" date="2019-09" db="EMBL/GenBank/DDBJ databases">
        <title>Organ-specific transcriptomic study of the physiology of the cattle tick, Rhipicephalus microplus.</title>
        <authorList>
            <person name="Tirloni L."/>
            <person name="Braz G."/>
            <person name="Gandara A.C.P."/>
            <person name="Sabadin G.A."/>
            <person name="da Silva R.M."/>
            <person name="Guizzo M.G."/>
            <person name="Machado J.A."/>
            <person name="Costa E.P."/>
            <person name="Gomes H.F."/>
            <person name="Moraes J."/>
            <person name="Mota M.B.S."/>
            <person name="Mesquita R.D."/>
            <person name="Alvarenga P.H."/>
            <person name="Alves F."/>
            <person name="Seixas A."/>
            <person name="da Fonseca R.N."/>
            <person name="Fogaca A."/>
            <person name="Logullo C."/>
            <person name="Tanaka A."/>
            <person name="Daffre S."/>
            <person name="Termignoni C."/>
            <person name="Vaz I.S.Jr."/>
            <person name="Oliveira P.L."/>
            <person name="Ribeiro J.M."/>
        </authorList>
    </citation>
    <scope>NUCLEOTIDE SEQUENCE</scope>
    <source>
        <strain evidence="2">Porto Alegre</strain>
    </source>
</reference>